<dbReference type="EMBL" id="QUOV01000001">
    <property type="protein sequence ID" value="REL35358.1"/>
    <property type="molecule type" value="Genomic_DNA"/>
</dbReference>
<dbReference type="AlphaFoldDB" id="A0A3E0UEE4"/>
<dbReference type="Gene3D" id="3.10.180.10">
    <property type="entry name" value="2,3-Dihydroxybiphenyl 1,2-Dioxygenase, domain 1"/>
    <property type="match status" value="1"/>
</dbReference>
<dbReference type="Pfam" id="PF00903">
    <property type="entry name" value="Glyoxalase"/>
    <property type="match status" value="1"/>
</dbReference>
<sequence>MEPTQQDATKLSTSDLSIKQIAIAISDLPKALNFYHKVLNIPLAFEVPPNLAFLELGDIRLMLTTLQGSEQDHHTSVIYYQTTNIEQYFEQLNVKGVAIERPPAFAAKMPDHDLWIGFIRDPDENLIGIMEEKPPSDGE</sequence>
<dbReference type="OrthoDB" id="9804944at2"/>
<evidence type="ECO:0000313" key="3">
    <source>
        <dbReference type="Proteomes" id="UP000256999"/>
    </source>
</evidence>
<feature type="domain" description="VOC" evidence="1">
    <location>
        <begin position="17"/>
        <end position="132"/>
    </location>
</feature>
<organism evidence="2 3">
    <name type="scientific">Thalassotalea euphylliae</name>
    <dbReference type="NCBI Taxonomy" id="1655234"/>
    <lineage>
        <taxon>Bacteria</taxon>
        <taxon>Pseudomonadati</taxon>
        <taxon>Pseudomonadota</taxon>
        <taxon>Gammaproteobacteria</taxon>
        <taxon>Alteromonadales</taxon>
        <taxon>Colwelliaceae</taxon>
        <taxon>Thalassotalea</taxon>
    </lineage>
</organism>
<dbReference type="InterPro" id="IPR004360">
    <property type="entry name" value="Glyas_Fos-R_dOase_dom"/>
</dbReference>
<evidence type="ECO:0000313" key="2">
    <source>
        <dbReference type="EMBL" id="REL35358.1"/>
    </source>
</evidence>
<proteinExistence type="predicted"/>
<dbReference type="Proteomes" id="UP000256999">
    <property type="component" value="Unassembled WGS sequence"/>
</dbReference>
<dbReference type="PROSITE" id="PS51819">
    <property type="entry name" value="VOC"/>
    <property type="match status" value="1"/>
</dbReference>
<comment type="caution">
    <text evidence="2">The sequence shown here is derived from an EMBL/GenBank/DDBJ whole genome shotgun (WGS) entry which is preliminary data.</text>
</comment>
<evidence type="ECO:0000259" key="1">
    <source>
        <dbReference type="PROSITE" id="PS51819"/>
    </source>
</evidence>
<reference evidence="2 3" key="1">
    <citation type="submission" date="2018-08" db="EMBL/GenBank/DDBJ databases">
        <title>Thalassotalea euphylliae genome.</title>
        <authorList>
            <person name="Summers S."/>
            <person name="Rice S.A."/>
            <person name="Freckelton M.L."/>
            <person name="Nedved B.T."/>
            <person name="Hadfield M.G."/>
        </authorList>
    </citation>
    <scope>NUCLEOTIDE SEQUENCE [LARGE SCALE GENOMIC DNA]</scope>
    <source>
        <strain evidence="2 3">H2</strain>
    </source>
</reference>
<accession>A0A3E0UEE4</accession>
<gene>
    <name evidence="2" type="ORF">DXX92_08320</name>
</gene>
<protein>
    <submittedName>
        <fullName evidence="2">VOC family protein</fullName>
    </submittedName>
</protein>
<dbReference type="InterPro" id="IPR037523">
    <property type="entry name" value="VOC_core"/>
</dbReference>
<dbReference type="RefSeq" id="WP_116000032.1">
    <property type="nucleotide sequence ID" value="NZ_QUOV01000001.1"/>
</dbReference>
<name>A0A3E0UEE4_9GAMM</name>
<dbReference type="SUPFAM" id="SSF54593">
    <property type="entry name" value="Glyoxalase/Bleomycin resistance protein/Dihydroxybiphenyl dioxygenase"/>
    <property type="match status" value="1"/>
</dbReference>
<dbReference type="InterPro" id="IPR029068">
    <property type="entry name" value="Glyas_Bleomycin-R_OHBP_Dase"/>
</dbReference>